<feature type="region of interest" description="Disordered" evidence="5">
    <location>
        <begin position="295"/>
        <end position="314"/>
    </location>
</feature>
<evidence type="ECO:0000256" key="4">
    <source>
        <dbReference type="ARBA" id="ARBA00023163"/>
    </source>
</evidence>
<keyword evidence="2" id="KW-0805">Transcription regulation</keyword>
<dbReference type="AlphaFoldDB" id="A0A8J7VQR0"/>
<dbReference type="GO" id="GO:0000976">
    <property type="term" value="F:transcription cis-regulatory region binding"/>
    <property type="evidence" value="ECO:0007669"/>
    <property type="project" value="TreeGrafter"/>
</dbReference>
<protein>
    <submittedName>
        <fullName evidence="7">LysR family transcriptional regulator</fullName>
    </submittedName>
</protein>
<keyword evidence="3" id="KW-0238">DNA-binding</keyword>
<sequence>MIAITPRQLEVFVAVARGGSVRAGAEQLHLTQPAASMALAELERLLAAPLFDRERGRLRLNARGRELLPLAQEVLERMQELVRRAGDRPATLAGTLRLGTSNTVGNYRIGELLGAFAAAHPQVALQLRVGNTDAIAAAVLAHELDLGCVVGPVSHPELELRPWRDDALVVCAAVAHPLARRRRLRAELFADARWIVREPGSATRIQAERALAQLPPGKIAMELDQVEAIKQAVAAGLGIACLPAVAVADAVRVGRLAVLPTPFLDLRRRLWLILHRTRYRGGLIEAFLASLAPGAEEASVAGSPRRPSSGKEQR</sequence>
<dbReference type="SUPFAM" id="SSF46785">
    <property type="entry name" value="Winged helix' DNA-binding domain"/>
    <property type="match status" value="1"/>
</dbReference>
<proteinExistence type="inferred from homology"/>
<dbReference type="EMBL" id="JAGQFT010000004">
    <property type="protein sequence ID" value="MBR0561169.1"/>
    <property type="molecule type" value="Genomic_DNA"/>
</dbReference>
<dbReference type="SUPFAM" id="SSF53850">
    <property type="entry name" value="Periplasmic binding protein-like II"/>
    <property type="match status" value="1"/>
</dbReference>
<evidence type="ECO:0000259" key="6">
    <source>
        <dbReference type="PROSITE" id="PS50931"/>
    </source>
</evidence>
<evidence type="ECO:0000256" key="3">
    <source>
        <dbReference type="ARBA" id="ARBA00023125"/>
    </source>
</evidence>
<dbReference type="InterPro" id="IPR036388">
    <property type="entry name" value="WH-like_DNA-bd_sf"/>
</dbReference>
<evidence type="ECO:0000256" key="1">
    <source>
        <dbReference type="ARBA" id="ARBA00009437"/>
    </source>
</evidence>
<comment type="similarity">
    <text evidence="1">Belongs to the LysR transcriptional regulatory family.</text>
</comment>
<evidence type="ECO:0000256" key="2">
    <source>
        <dbReference type="ARBA" id="ARBA00023015"/>
    </source>
</evidence>
<dbReference type="PRINTS" id="PR00039">
    <property type="entry name" value="HTHLYSR"/>
</dbReference>
<name>A0A8J7VQR0_9GAMM</name>
<dbReference type="PANTHER" id="PTHR30126:SF94">
    <property type="entry name" value="LYSR FAMILY TRANSCRIPTIONAL REGULATOR"/>
    <property type="match status" value="1"/>
</dbReference>
<dbReference type="Pfam" id="PF00126">
    <property type="entry name" value="HTH_1"/>
    <property type="match status" value="1"/>
</dbReference>
<dbReference type="InterPro" id="IPR005119">
    <property type="entry name" value="LysR_subst-bd"/>
</dbReference>
<reference evidence="7" key="1">
    <citation type="submission" date="2021-04" db="EMBL/GenBank/DDBJ databases">
        <authorList>
            <person name="Karlyshev A.V."/>
        </authorList>
    </citation>
    <scope>NUCLEOTIDE SEQUENCE</scope>
    <source>
        <strain evidence="7">LMG 29479</strain>
    </source>
</reference>
<dbReference type="GO" id="GO:0003700">
    <property type="term" value="F:DNA-binding transcription factor activity"/>
    <property type="evidence" value="ECO:0007669"/>
    <property type="project" value="InterPro"/>
</dbReference>
<dbReference type="PROSITE" id="PS50931">
    <property type="entry name" value="HTH_LYSR"/>
    <property type="match status" value="1"/>
</dbReference>
<evidence type="ECO:0000256" key="5">
    <source>
        <dbReference type="SAM" id="MobiDB-lite"/>
    </source>
</evidence>
<organism evidence="7">
    <name type="scientific">Coralloluteibacterium stylophorae</name>
    <dbReference type="NCBI Taxonomy" id="1776034"/>
    <lineage>
        <taxon>Bacteria</taxon>
        <taxon>Pseudomonadati</taxon>
        <taxon>Pseudomonadota</taxon>
        <taxon>Gammaproteobacteria</taxon>
        <taxon>Lysobacterales</taxon>
        <taxon>Lysobacteraceae</taxon>
        <taxon>Coralloluteibacterium</taxon>
    </lineage>
</organism>
<dbReference type="Pfam" id="PF03466">
    <property type="entry name" value="LysR_substrate"/>
    <property type="match status" value="1"/>
</dbReference>
<gene>
    <name evidence="7" type="ORF">KB893_01340</name>
</gene>
<evidence type="ECO:0000313" key="7">
    <source>
        <dbReference type="EMBL" id="MBR0561169.1"/>
    </source>
</evidence>
<dbReference type="PANTHER" id="PTHR30126">
    <property type="entry name" value="HTH-TYPE TRANSCRIPTIONAL REGULATOR"/>
    <property type="match status" value="1"/>
</dbReference>
<feature type="domain" description="HTH lysR-type" evidence="6">
    <location>
        <begin position="4"/>
        <end position="61"/>
    </location>
</feature>
<comment type="caution">
    <text evidence="7">The sequence shown here is derived from an EMBL/GenBank/DDBJ whole genome shotgun (WGS) entry which is preliminary data.</text>
</comment>
<dbReference type="Gene3D" id="3.40.190.290">
    <property type="match status" value="1"/>
</dbReference>
<keyword evidence="4" id="KW-0804">Transcription</keyword>
<dbReference type="Gene3D" id="1.10.10.10">
    <property type="entry name" value="Winged helix-like DNA-binding domain superfamily/Winged helix DNA-binding domain"/>
    <property type="match status" value="1"/>
</dbReference>
<dbReference type="InterPro" id="IPR036390">
    <property type="entry name" value="WH_DNA-bd_sf"/>
</dbReference>
<dbReference type="InterPro" id="IPR000847">
    <property type="entry name" value="LysR_HTH_N"/>
</dbReference>
<accession>A0A8J7VQR0</accession>